<dbReference type="EMBL" id="CAEZSR010000298">
    <property type="protein sequence ID" value="CAB4598750.1"/>
    <property type="molecule type" value="Genomic_DNA"/>
</dbReference>
<protein>
    <submittedName>
        <fullName evidence="3">Unannotated protein</fullName>
    </submittedName>
</protein>
<keyword evidence="1" id="KW-1133">Transmembrane helix</keyword>
<dbReference type="InterPro" id="IPR014729">
    <property type="entry name" value="Rossmann-like_a/b/a_fold"/>
</dbReference>
<evidence type="ECO:0000259" key="2">
    <source>
        <dbReference type="Pfam" id="PF02698"/>
    </source>
</evidence>
<evidence type="ECO:0000256" key="1">
    <source>
        <dbReference type="SAM" id="Phobius"/>
    </source>
</evidence>
<dbReference type="GO" id="GO:0005886">
    <property type="term" value="C:plasma membrane"/>
    <property type="evidence" value="ECO:0007669"/>
    <property type="project" value="TreeGrafter"/>
</dbReference>
<dbReference type="InterPro" id="IPR051599">
    <property type="entry name" value="Cell_Envelope_Assoc"/>
</dbReference>
<dbReference type="Pfam" id="PF02698">
    <property type="entry name" value="DUF218"/>
    <property type="match status" value="1"/>
</dbReference>
<dbReference type="InterPro" id="IPR003848">
    <property type="entry name" value="DUF218"/>
</dbReference>
<dbReference type="PANTHER" id="PTHR30336">
    <property type="entry name" value="INNER MEMBRANE PROTEIN, PROBABLE PERMEASE"/>
    <property type="match status" value="1"/>
</dbReference>
<keyword evidence="1" id="KW-0472">Membrane</keyword>
<feature type="transmembrane region" description="Helical" evidence="1">
    <location>
        <begin position="39"/>
        <end position="60"/>
    </location>
</feature>
<name>A0A6J6GEJ5_9ZZZZ</name>
<accession>A0A6J6GEJ5</accession>
<organism evidence="3">
    <name type="scientific">freshwater metagenome</name>
    <dbReference type="NCBI Taxonomy" id="449393"/>
    <lineage>
        <taxon>unclassified sequences</taxon>
        <taxon>metagenomes</taxon>
        <taxon>ecological metagenomes</taxon>
    </lineage>
</organism>
<dbReference type="AlphaFoldDB" id="A0A6J6GEJ5"/>
<dbReference type="CDD" id="cd06259">
    <property type="entry name" value="YdcF-like"/>
    <property type="match status" value="1"/>
</dbReference>
<reference evidence="3" key="1">
    <citation type="submission" date="2020-05" db="EMBL/GenBank/DDBJ databases">
        <authorList>
            <person name="Chiriac C."/>
            <person name="Salcher M."/>
            <person name="Ghai R."/>
            <person name="Kavagutti S V."/>
        </authorList>
    </citation>
    <scope>NUCLEOTIDE SEQUENCE</scope>
</reference>
<dbReference type="Gene3D" id="3.40.50.620">
    <property type="entry name" value="HUPs"/>
    <property type="match status" value="1"/>
</dbReference>
<proteinExistence type="predicted"/>
<feature type="domain" description="DUF218" evidence="2">
    <location>
        <begin position="72"/>
        <end position="208"/>
    </location>
</feature>
<keyword evidence="1" id="KW-0812">Transmembrane</keyword>
<evidence type="ECO:0000313" key="3">
    <source>
        <dbReference type="EMBL" id="CAB4598750.1"/>
    </source>
</evidence>
<dbReference type="PANTHER" id="PTHR30336:SF20">
    <property type="entry name" value="DUF218 DOMAIN-CONTAINING PROTEIN"/>
    <property type="match status" value="1"/>
</dbReference>
<sequence>MSDDRWSAVATDVPVVDPTPVGGVRIVGPRRRWPRRIGLTLLFVLLAGVGHYAISLYQVWSTGRSDEARQVDAIVVMGAAQYDGRPSLQLQARLDHVVTLWEAGWSDTVVVTGGNMPGDRFTEADVSADYLIERGVPASAILRETVGRSSFESLDEVAALLRPLGKESVLIVSDPFHLLRSRLSAEELGLTAYVSPTPTTTIVGGEARWKELKEAAGVAVGRVIGFERLLGITG</sequence>
<gene>
    <name evidence="3" type="ORF">UFOPK1493_04174</name>
</gene>